<dbReference type="HOGENOM" id="CLU_2152680_0_0_2"/>
<evidence type="ECO:0000313" key="1">
    <source>
        <dbReference type="EMBL" id="AGB37930.1"/>
    </source>
</evidence>
<accession>L0K061</accession>
<proteinExistence type="predicted"/>
<protein>
    <submittedName>
        <fullName evidence="1">Uncharacterized protein</fullName>
    </submittedName>
</protein>
<name>L0K061_9EURY</name>
<dbReference type="KEGG" id="nou:Natoc_2146"/>
<dbReference type="Proteomes" id="UP000010878">
    <property type="component" value="Chromosome"/>
</dbReference>
<keyword evidence="2" id="KW-1185">Reference proteome</keyword>
<sequence length="111" mass="12312">MENQIVIDDGNLLYFTPDRTIERSSSNVDITLSLSGQHKGVDAGGKASTTFEYVTDQVQPNMSETSTISDKFMLEWEGRSTRTIQMEGLTLFEGESGYQVSANYWDSGTVV</sequence>
<dbReference type="AlphaFoldDB" id="L0K061"/>
<evidence type="ECO:0000313" key="2">
    <source>
        <dbReference type="Proteomes" id="UP000010878"/>
    </source>
</evidence>
<gene>
    <name evidence="1" type="ORF">Natoc_2146</name>
</gene>
<organism evidence="1 2">
    <name type="scientific">Natronococcus occultus SP4</name>
    <dbReference type="NCBI Taxonomy" id="694430"/>
    <lineage>
        <taxon>Archaea</taxon>
        <taxon>Methanobacteriati</taxon>
        <taxon>Methanobacteriota</taxon>
        <taxon>Stenosarchaea group</taxon>
        <taxon>Halobacteria</taxon>
        <taxon>Halobacteriales</taxon>
        <taxon>Natrialbaceae</taxon>
        <taxon>Natronococcus</taxon>
    </lineage>
</organism>
<dbReference type="EMBL" id="CP003929">
    <property type="protein sequence ID" value="AGB37930.1"/>
    <property type="molecule type" value="Genomic_DNA"/>
</dbReference>
<reference evidence="1 2" key="1">
    <citation type="submission" date="2012-11" db="EMBL/GenBank/DDBJ databases">
        <title>FINISHED of Natronococcus occultus SP4, DSM 3396.</title>
        <authorList>
            <consortium name="DOE Joint Genome Institute"/>
            <person name="Eisen J."/>
            <person name="Huntemann M."/>
            <person name="Wei C.-L."/>
            <person name="Han J."/>
            <person name="Detter J.C."/>
            <person name="Han C."/>
            <person name="Tapia R."/>
            <person name="Chen A."/>
            <person name="Kyrpides N."/>
            <person name="Mavromatis K."/>
            <person name="Markowitz V."/>
            <person name="Szeto E."/>
            <person name="Ivanova N."/>
            <person name="Mikhailova N."/>
            <person name="Ovchinnikova G."/>
            <person name="Pagani I."/>
            <person name="Pati A."/>
            <person name="Goodwin L."/>
            <person name="Nordberg H.P."/>
            <person name="Cantor M.N."/>
            <person name="Hua S.X."/>
            <person name="Woyke T."/>
            <person name="Eisen J."/>
            <person name="Klenk H.-P."/>
            <person name="Klenk H.-P."/>
        </authorList>
    </citation>
    <scope>NUCLEOTIDE SEQUENCE [LARGE SCALE GENOMIC DNA]</scope>
    <source>
        <strain evidence="1 2">SP4</strain>
    </source>
</reference>